<dbReference type="EMBL" id="JAGFBR010000006">
    <property type="protein sequence ID" value="KAH0464858.1"/>
    <property type="molecule type" value="Genomic_DNA"/>
</dbReference>
<dbReference type="AlphaFoldDB" id="A0AAV7HBB3"/>
<accession>A0AAV7HBB3</accession>
<evidence type="ECO:0000313" key="2">
    <source>
        <dbReference type="Proteomes" id="UP000775213"/>
    </source>
</evidence>
<name>A0AAV7HBB3_DENCH</name>
<protein>
    <submittedName>
        <fullName evidence="1">Uncharacterized protein</fullName>
    </submittedName>
</protein>
<reference evidence="1 2" key="1">
    <citation type="journal article" date="2021" name="Hortic Res">
        <title>Chromosome-scale assembly of the Dendrobium chrysotoxum genome enhances the understanding of orchid evolution.</title>
        <authorList>
            <person name="Zhang Y."/>
            <person name="Zhang G.Q."/>
            <person name="Zhang D."/>
            <person name="Liu X.D."/>
            <person name="Xu X.Y."/>
            <person name="Sun W.H."/>
            <person name="Yu X."/>
            <person name="Zhu X."/>
            <person name="Wang Z.W."/>
            <person name="Zhao X."/>
            <person name="Zhong W.Y."/>
            <person name="Chen H."/>
            <person name="Yin W.L."/>
            <person name="Huang T."/>
            <person name="Niu S.C."/>
            <person name="Liu Z.J."/>
        </authorList>
    </citation>
    <scope>NUCLEOTIDE SEQUENCE [LARGE SCALE GENOMIC DNA]</scope>
    <source>
        <strain evidence="1">Lindl</strain>
    </source>
</reference>
<keyword evidence="2" id="KW-1185">Reference proteome</keyword>
<organism evidence="1 2">
    <name type="scientific">Dendrobium chrysotoxum</name>
    <name type="common">Orchid</name>
    <dbReference type="NCBI Taxonomy" id="161865"/>
    <lineage>
        <taxon>Eukaryota</taxon>
        <taxon>Viridiplantae</taxon>
        <taxon>Streptophyta</taxon>
        <taxon>Embryophyta</taxon>
        <taxon>Tracheophyta</taxon>
        <taxon>Spermatophyta</taxon>
        <taxon>Magnoliopsida</taxon>
        <taxon>Liliopsida</taxon>
        <taxon>Asparagales</taxon>
        <taxon>Orchidaceae</taxon>
        <taxon>Epidendroideae</taxon>
        <taxon>Malaxideae</taxon>
        <taxon>Dendrobiinae</taxon>
        <taxon>Dendrobium</taxon>
    </lineage>
</organism>
<dbReference type="Proteomes" id="UP000775213">
    <property type="component" value="Unassembled WGS sequence"/>
</dbReference>
<gene>
    <name evidence="1" type="ORF">IEQ34_004961</name>
</gene>
<comment type="caution">
    <text evidence="1">The sequence shown here is derived from an EMBL/GenBank/DDBJ whole genome shotgun (WGS) entry which is preliminary data.</text>
</comment>
<proteinExistence type="predicted"/>
<sequence>MKLNQRNKPILTKVNINLSNEERLWLRLGQTVFIFYYKNFKSFSFATGGVDDLEKGWDFLGMKVKISQLLLVLFLIFTSKNMPFTNEKNEDSKVLLRIKCLDHREELIIITTKYIKRIFERLHFYTHKDKFMHYCFSSFFQMVKSIPNIFPYHCIHFFNLKQSNSSYIMNKPRKPSLSSLSLSLSPPSPLLSLLFSFFSFPDKANEMGKEFYVFILKIENIISSFFFFFENQSIL</sequence>
<evidence type="ECO:0000313" key="1">
    <source>
        <dbReference type="EMBL" id="KAH0464858.1"/>
    </source>
</evidence>